<dbReference type="AlphaFoldDB" id="A0A1A2YRK9"/>
<proteinExistence type="predicted"/>
<sequence length="112" mass="12749">MARKPPSDNNVRDLMSIQSPGAYLHVLEKRAERELFDLLAPLSESEGVDEMTYRARVTALVDQRLAAGEPVNCQSWELPQGLHAPFHRWPVAGRTFVVTADDRITLRRREPQ</sequence>
<name>A0A1A2YRK9_9MYCO</name>
<dbReference type="Proteomes" id="UP000091846">
    <property type="component" value="Unassembled WGS sequence"/>
</dbReference>
<dbReference type="EMBL" id="LZKI01000099">
    <property type="protein sequence ID" value="OBI40889.1"/>
    <property type="molecule type" value="Genomic_DNA"/>
</dbReference>
<protein>
    <submittedName>
        <fullName evidence="1">Uncharacterized protein</fullName>
    </submittedName>
</protein>
<evidence type="ECO:0000313" key="1">
    <source>
        <dbReference type="EMBL" id="OBI40889.1"/>
    </source>
</evidence>
<organism evidence="1 2">
    <name type="scientific">Mycobacterium colombiense</name>
    <dbReference type="NCBI Taxonomy" id="339268"/>
    <lineage>
        <taxon>Bacteria</taxon>
        <taxon>Bacillati</taxon>
        <taxon>Actinomycetota</taxon>
        <taxon>Actinomycetes</taxon>
        <taxon>Mycobacteriales</taxon>
        <taxon>Mycobacteriaceae</taxon>
        <taxon>Mycobacterium</taxon>
        <taxon>Mycobacterium avium complex (MAC)</taxon>
    </lineage>
</organism>
<gene>
    <name evidence="1" type="ORF">A5708_24755</name>
</gene>
<accession>A0A1A2YRK9</accession>
<comment type="caution">
    <text evidence="1">The sequence shown here is derived from an EMBL/GenBank/DDBJ whole genome shotgun (WGS) entry which is preliminary data.</text>
</comment>
<reference evidence="1 2" key="1">
    <citation type="submission" date="2016-06" db="EMBL/GenBank/DDBJ databases">
        <authorList>
            <person name="Kjaerup R.B."/>
            <person name="Dalgaard T.S."/>
            <person name="Juul-Madsen H.R."/>
        </authorList>
    </citation>
    <scope>NUCLEOTIDE SEQUENCE [LARGE SCALE GENOMIC DNA]</scope>
    <source>
        <strain evidence="1 2">E1334</strain>
    </source>
</reference>
<evidence type="ECO:0000313" key="2">
    <source>
        <dbReference type="Proteomes" id="UP000091846"/>
    </source>
</evidence>